<dbReference type="Pfam" id="PF00013">
    <property type="entry name" value="KH_1"/>
    <property type="match status" value="1"/>
</dbReference>
<dbReference type="InterPro" id="IPR020568">
    <property type="entry name" value="Ribosomal_Su5_D2-typ_SF"/>
</dbReference>
<dbReference type="FunFam" id="3.30.230.70:FF:000002">
    <property type="entry name" value="Polyribonucleotide nucleotidyltransferase"/>
    <property type="match status" value="1"/>
</dbReference>
<dbReference type="CDD" id="cd04472">
    <property type="entry name" value="S1_PNPase"/>
    <property type="match status" value="1"/>
</dbReference>
<comment type="subcellular location">
    <subcellularLocation>
        <location evidence="1 9">Cytoplasm</location>
    </subcellularLocation>
</comment>
<dbReference type="GO" id="GO:0005829">
    <property type="term" value="C:cytosol"/>
    <property type="evidence" value="ECO:0007669"/>
    <property type="project" value="TreeGrafter"/>
</dbReference>
<dbReference type="PROSITE" id="PS50126">
    <property type="entry name" value="S1"/>
    <property type="match status" value="1"/>
</dbReference>
<comment type="caution">
    <text evidence="11">The sequence shown here is derived from an EMBL/GenBank/DDBJ whole genome shotgun (WGS) entry which is preliminary data.</text>
</comment>
<dbReference type="Pfam" id="PF00575">
    <property type="entry name" value="S1"/>
    <property type="match status" value="1"/>
</dbReference>
<dbReference type="SUPFAM" id="SSF46915">
    <property type="entry name" value="Polynucleotide phosphorylase/guanosine pentaphosphate synthase (PNPase/GPSI), domain 3"/>
    <property type="match status" value="1"/>
</dbReference>
<dbReference type="GO" id="GO:0000175">
    <property type="term" value="F:3'-5'-RNA exonuclease activity"/>
    <property type="evidence" value="ECO:0007669"/>
    <property type="project" value="TreeGrafter"/>
</dbReference>
<dbReference type="FunFam" id="3.30.1370.10:FF:000001">
    <property type="entry name" value="Polyribonucleotide nucleotidyltransferase"/>
    <property type="match status" value="1"/>
</dbReference>
<dbReference type="GO" id="GO:0004654">
    <property type="term" value="F:polyribonucleotide nucleotidyltransferase activity"/>
    <property type="evidence" value="ECO:0007669"/>
    <property type="project" value="UniProtKB-UniRule"/>
</dbReference>
<dbReference type="InterPro" id="IPR004087">
    <property type="entry name" value="KH_dom"/>
</dbReference>
<feature type="domain" description="S1 motif" evidence="10">
    <location>
        <begin position="621"/>
        <end position="689"/>
    </location>
</feature>
<dbReference type="PROSITE" id="PS50084">
    <property type="entry name" value="KH_TYPE_1"/>
    <property type="match status" value="1"/>
</dbReference>
<evidence type="ECO:0000256" key="1">
    <source>
        <dbReference type="ARBA" id="ARBA00004496"/>
    </source>
</evidence>
<reference evidence="11" key="1">
    <citation type="journal article" date="2020" name="mSystems">
        <title>Genome- and Community-Level Interaction Insights into Carbon Utilization and Element Cycling Functions of Hydrothermarchaeota in Hydrothermal Sediment.</title>
        <authorList>
            <person name="Zhou Z."/>
            <person name="Liu Y."/>
            <person name="Xu W."/>
            <person name="Pan J."/>
            <person name="Luo Z.H."/>
            <person name="Li M."/>
        </authorList>
    </citation>
    <scope>NUCLEOTIDE SEQUENCE [LARGE SCALE GENOMIC DNA]</scope>
    <source>
        <strain evidence="11">SpSt-754</strain>
    </source>
</reference>
<dbReference type="EMBL" id="DTGD01000126">
    <property type="protein sequence ID" value="HGB35928.1"/>
    <property type="molecule type" value="Genomic_DNA"/>
</dbReference>
<dbReference type="InterPro" id="IPR012340">
    <property type="entry name" value="NA-bd_OB-fold"/>
</dbReference>
<dbReference type="Pfam" id="PF01138">
    <property type="entry name" value="RNase_PH"/>
    <property type="match status" value="2"/>
</dbReference>
<dbReference type="EC" id="2.7.7.8" evidence="9"/>
<keyword evidence="5 9" id="KW-0548">Nucleotidyltransferase</keyword>
<dbReference type="NCBIfam" id="TIGR03591">
    <property type="entry name" value="polynuc_phos"/>
    <property type="match status" value="1"/>
</dbReference>
<evidence type="ECO:0000259" key="10">
    <source>
        <dbReference type="PROSITE" id="PS50126"/>
    </source>
</evidence>
<dbReference type="SMART" id="SM00316">
    <property type="entry name" value="S1"/>
    <property type="match status" value="1"/>
</dbReference>
<sequence length="705" mass="78328">MIYSLEREIAGRILKVEVGRVANQATSSLLISYGDTVLLVTVVTQESKEKRDFLPLLVEYREQSYAAGKIPGGYLKREGKPTEREILHGRAIDRAIRPRFPKDMMNDIEVIAYLLSYDLENETNFLGIIGASACLHISEIEFDGPIAACRVGRINGEFVINPTNSQIEQSDFDLLVAGSSGEINMIEFGGKEVPEDIVLQAIEFAMPYLKEIEDFQNELREKIGKAKVPYQKLVIPEDFYNKIKELVYQDIVDAMHITEKKLRNENLDAIRKKAEEFVKTNYPTEDLTNELNQTLYELEKKALREMTLNEGRRVDGRGFEEIRPISCEVGVLPRTHGSALFRRGETQTLVVTTLGTKEDVQKLSELEPEEEKRFMLHYNFPPFSTGEVKPLRGVSRREIGHGNLAEKALAPLIPSEEEFPYTIRVVSDVLESNGSTSMATVCGGSLSLMDAGVPIKAACAGISTGLIKEDDQYVLLTDIVGAEDHYGDMDFKIAGTSKGITAIQLDLKIRGLPLNIIKETFERARKARLYILDIMNATISKPRDSVSVYAPKVSSITIPTDKIGLVIGPGGRTIKKIIEQTGTKIDIDDTTGRVLISGYSEEGVEEAKELISGIVQEVELGKVYMGVVKRIAPFGAFVEILPNKEGLLHISEISDSKISKVEDVLKVGDKVLVKVIEIDETGRFKLSRKRALKGGLQELGAVDTE</sequence>
<evidence type="ECO:0000256" key="4">
    <source>
        <dbReference type="ARBA" id="ARBA00022679"/>
    </source>
</evidence>
<dbReference type="InterPro" id="IPR004088">
    <property type="entry name" value="KH_dom_type_1"/>
</dbReference>
<gene>
    <name evidence="9" type="primary">pnp</name>
    <name evidence="11" type="ORF">ENV38_03380</name>
</gene>
<dbReference type="SUPFAM" id="SSF55666">
    <property type="entry name" value="Ribonuclease PH domain 2-like"/>
    <property type="match status" value="2"/>
</dbReference>
<organism evidence="11">
    <name type="scientific">candidate division WOR-3 bacterium</name>
    <dbReference type="NCBI Taxonomy" id="2052148"/>
    <lineage>
        <taxon>Bacteria</taxon>
        <taxon>Bacteria division WOR-3</taxon>
    </lineage>
</organism>
<evidence type="ECO:0000313" key="11">
    <source>
        <dbReference type="EMBL" id="HGB35928.1"/>
    </source>
</evidence>
<dbReference type="CDD" id="cd11363">
    <property type="entry name" value="RNase_PH_PNPase_1"/>
    <property type="match status" value="1"/>
</dbReference>
<feature type="binding site" evidence="9">
    <location>
        <position position="484"/>
    </location>
    <ligand>
        <name>Mg(2+)</name>
        <dbReference type="ChEBI" id="CHEBI:18420"/>
    </ligand>
</feature>
<evidence type="ECO:0000256" key="5">
    <source>
        <dbReference type="ARBA" id="ARBA00022695"/>
    </source>
</evidence>
<name>A0A7V3KNN3_UNCW3</name>
<evidence type="ECO:0000256" key="8">
    <source>
        <dbReference type="ARBA" id="ARBA00022884"/>
    </source>
</evidence>
<dbReference type="InterPro" id="IPR015847">
    <property type="entry name" value="ExoRNase_PH_dom2"/>
</dbReference>
<dbReference type="PIRSF" id="PIRSF005499">
    <property type="entry name" value="PNPase"/>
    <property type="match status" value="1"/>
</dbReference>
<dbReference type="HAMAP" id="MF_01595">
    <property type="entry name" value="PNPase"/>
    <property type="match status" value="1"/>
</dbReference>
<comment type="function">
    <text evidence="9">Involved in mRNA degradation. Catalyzes the phosphorolysis of single-stranded polyribonucleotides processively in the 3'- to 5'-direction.</text>
</comment>
<dbReference type="Pfam" id="PF03726">
    <property type="entry name" value="PNPase"/>
    <property type="match status" value="1"/>
</dbReference>
<dbReference type="Gene3D" id="2.40.50.140">
    <property type="entry name" value="Nucleic acid-binding proteins"/>
    <property type="match status" value="1"/>
</dbReference>
<comment type="similarity">
    <text evidence="2 9">Belongs to the polyribonucleotide nucleotidyltransferase family.</text>
</comment>
<dbReference type="InterPro" id="IPR036345">
    <property type="entry name" value="ExoRNase_PH_dom2_sf"/>
</dbReference>
<dbReference type="SUPFAM" id="SSF54211">
    <property type="entry name" value="Ribosomal protein S5 domain 2-like"/>
    <property type="match status" value="2"/>
</dbReference>
<proteinExistence type="inferred from homology"/>
<dbReference type="GO" id="GO:0000287">
    <property type="term" value="F:magnesium ion binding"/>
    <property type="evidence" value="ECO:0007669"/>
    <property type="project" value="UniProtKB-UniRule"/>
</dbReference>
<dbReference type="InterPro" id="IPR015848">
    <property type="entry name" value="PNPase_PH_RNA-bd_bac/org-type"/>
</dbReference>
<dbReference type="CDD" id="cd02393">
    <property type="entry name" value="KH-I_PNPase"/>
    <property type="match status" value="1"/>
</dbReference>
<protein>
    <recommendedName>
        <fullName evidence="9">Polyribonucleotide nucleotidyltransferase</fullName>
        <ecNumber evidence="9">2.7.7.8</ecNumber>
    </recommendedName>
    <alternativeName>
        <fullName evidence="9">Polynucleotide phosphorylase</fullName>
        <shortName evidence="9">PNPase</shortName>
    </alternativeName>
</protein>
<dbReference type="InterPro" id="IPR012162">
    <property type="entry name" value="PNPase"/>
</dbReference>
<keyword evidence="6 9" id="KW-0479">Metal-binding</keyword>
<dbReference type="InterPro" id="IPR036612">
    <property type="entry name" value="KH_dom_type_1_sf"/>
</dbReference>
<dbReference type="GO" id="GO:0006402">
    <property type="term" value="P:mRNA catabolic process"/>
    <property type="evidence" value="ECO:0007669"/>
    <property type="project" value="UniProtKB-UniRule"/>
</dbReference>
<dbReference type="PANTHER" id="PTHR11252:SF0">
    <property type="entry name" value="POLYRIBONUCLEOTIDE NUCLEOTIDYLTRANSFERASE 1, MITOCHONDRIAL"/>
    <property type="match status" value="1"/>
</dbReference>
<dbReference type="Gene3D" id="3.30.1370.10">
    <property type="entry name" value="K Homology domain, type 1"/>
    <property type="match status" value="1"/>
</dbReference>
<dbReference type="SUPFAM" id="SSF54791">
    <property type="entry name" value="Eukaryotic type KH-domain (KH-domain type I)"/>
    <property type="match status" value="1"/>
</dbReference>
<keyword evidence="3 9" id="KW-0963">Cytoplasm</keyword>
<dbReference type="SMART" id="SM00322">
    <property type="entry name" value="KH"/>
    <property type="match status" value="1"/>
</dbReference>
<dbReference type="PANTHER" id="PTHR11252">
    <property type="entry name" value="POLYRIBONUCLEOTIDE NUCLEOTIDYLTRANSFERASE"/>
    <property type="match status" value="1"/>
</dbReference>
<keyword evidence="7 9" id="KW-0460">Magnesium</keyword>
<dbReference type="SUPFAM" id="SSF50249">
    <property type="entry name" value="Nucleic acid-binding proteins"/>
    <property type="match status" value="1"/>
</dbReference>
<dbReference type="FunFam" id="3.30.230.70:FF:000001">
    <property type="entry name" value="Polyribonucleotide nucleotidyltransferase"/>
    <property type="match status" value="1"/>
</dbReference>
<dbReference type="GO" id="GO:0006396">
    <property type="term" value="P:RNA processing"/>
    <property type="evidence" value="ECO:0007669"/>
    <property type="project" value="InterPro"/>
</dbReference>
<comment type="cofactor">
    <cofactor evidence="9">
        <name>Mg(2+)</name>
        <dbReference type="ChEBI" id="CHEBI:18420"/>
    </cofactor>
</comment>
<dbReference type="InterPro" id="IPR036456">
    <property type="entry name" value="PNPase_PH_RNA-bd_sf"/>
</dbReference>
<dbReference type="InterPro" id="IPR003029">
    <property type="entry name" value="S1_domain"/>
</dbReference>
<accession>A0A7V3KNN3</accession>
<dbReference type="Gene3D" id="3.30.230.70">
    <property type="entry name" value="GHMP Kinase, N-terminal domain"/>
    <property type="match status" value="2"/>
</dbReference>
<dbReference type="InterPro" id="IPR001247">
    <property type="entry name" value="ExoRNase_PH_dom1"/>
</dbReference>
<feature type="binding site" evidence="9">
    <location>
        <position position="490"/>
    </location>
    <ligand>
        <name>Mg(2+)</name>
        <dbReference type="ChEBI" id="CHEBI:18420"/>
    </ligand>
</feature>
<evidence type="ECO:0000256" key="2">
    <source>
        <dbReference type="ARBA" id="ARBA00007404"/>
    </source>
</evidence>
<dbReference type="GO" id="GO:0003723">
    <property type="term" value="F:RNA binding"/>
    <property type="evidence" value="ECO:0007669"/>
    <property type="project" value="UniProtKB-UniRule"/>
</dbReference>
<dbReference type="Pfam" id="PF03725">
    <property type="entry name" value="RNase_PH_C"/>
    <property type="match status" value="1"/>
</dbReference>
<dbReference type="CDD" id="cd11364">
    <property type="entry name" value="RNase_PH_PNPase_2"/>
    <property type="match status" value="1"/>
</dbReference>
<evidence type="ECO:0000256" key="9">
    <source>
        <dbReference type="HAMAP-Rule" id="MF_01595"/>
    </source>
</evidence>
<evidence type="ECO:0000256" key="7">
    <source>
        <dbReference type="ARBA" id="ARBA00022842"/>
    </source>
</evidence>
<dbReference type="FunFam" id="2.40.50.140:FF:000023">
    <property type="entry name" value="Polyribonucleotide nucleotidyltransferase"/>
    <property type="match status" value="1"/>
</dbReference>
<dbReference type="AlphaFoldDB" id="A0A7V3KNN3"/>
<evidence type="ECO:0000256" key="3">
    <source>
        <dbReference type="ARBA" id="ARBA00022490"/>
    </source>
</evidence>
<evidence type="ECO:0000256" key="6">
    <source>
        <dbReference type="ARBA" id="ARBA00022723"/>
    </source>
</evidence>
<dbReference type="InterPro" id="IPR027408">
    <property type="entry name" value="PNPase/RNase_PH_dom_sf"/>
</dbReference>
<keyword evidence="4 9" id="KW-0808">Transferase</keyword>
<dbReference type="NCBIfam" id="NF008805">
    <property type="entry name" value="PRK11824.1"/>
    <property type="match status" value="1"/>
</dbReference>
<keyword evidence="8 9" id="KW-0694">RNA-binding</keyword>
<comment type="catalytic activity">
    <reaction evidence="9">
        <text>RNA(n+1) + phosphate = RNA(n) + a ribonucleoside 5'-diphosphate</text>
        <dbReference type="Rhea" id="RHEA:22096"/>
        <dbReference type="Rhea" id="RHEA-COMP:14527"/>
        <dbReference type="Rhea" id="RHEA-COMP:17342"/>
        <dbReference type="ChEBI" id="CHEBI:43474"/>
        <dbReference type="ChEBI" id="CHEBI:57930"/>
        <dbReference type="ChEBI" id="CHEBI:140395"/>
        <dbReference type="EC" id="2.7.7.8"/>
    </reaction>
</comment>